<sequence length="275" mass="30439">MIHAVLIFNNSGKPRLLRCYPPPSPITIPGAPTSNDANGLGHTETIEPSFFSIYSSSHSKFQLLQAIYQLIAAKSNHHAQSSDQSNLNSSVSASLTNFLKLDRSTVLNLTNHHNKTWFNNFHSDGHQQAGDLSFLLDLNLMLIYRHYATLFFVFLVDQSESHLAILDLIQVFVESLDKCFKNVCELDLIFNFDELNLLLSQIIIGGIVLDTSVESITKNFKLQSKALKASSSILPSDFMNNSRSGNSSSISDGFHNSFGGVNLIGLGSSWKPFRS</sequence>
<evidence type="ECO:0000256" key="4">
    <source>
        <dbReference type="ARBA" id="ARBA00022927"/>
    </source>
</evidence>
<dbReference type="InterPro" id="IPR022775">
    <property type="entry name" value="AP_mu_sigma_su"/>
</dbReference>
<evidence type="ECO:0000256" key="1">
    <source>
        <dbReference type="ARBA" id="ARBA00004308"/>
    </source>
</evidence>
<dbReference type="PANTHER" id="PTHR11753">
    <property type="entry name" value="ADAPTOR COMPLEXES SMALL SUBUNIT FAMILY"/>
    <property type="match status" value="1"/>
</dbReference>
<reference evidence="7" key="1">
    <citation type="submission" date="2021-03" db="EMBL/GenBank/DDBJ databases">
        <title>Draft genome sequence of rust myrtle Austropuccinia psidii MF-1, a brazilian biotype.</title>
        <authorList>
            <person name="Quecine M.C."/>
            <person name="Pachon D.M.R."/>
            <person name="Bonatelli M.L."/>
            <person name="Correr F.H."/>
            <person name="Franceschini L.M."/>
            <person name="Leite T.F."/>
            <person name="Margarido G.R.A."/>
            <person name="Almeida C.A."/>
            <person name="Ferrarezi J.A."/>
            <person name="Labate C.A."/>
        </authorList>
    </citation>
    <scope>NUCLEOTIDE SEQUENCE</scope>
    <source>
        <strain evidence="7">MF-1</strain>
    </source>
</reference>
<dbReference type="SUPFAM" id="SSF64356">
    <property type="entry name" value="SNARE-like"/>
    <property type="match status" value="1"/>
</dbReference>
<name>A0A9Q3D818_9BASI</name>
<dbReference type="InterPro" id="IPR011012">
    <property type="entry name" value="Longin-like_dom_sf"/>
</dbReference>
<dbReference type="Pfam" id="PF01217">
    <property type="entry name" value="Clat_adaptor_s"/>
    <property type="match status" value="1"/>
</dbReference>
<keyword evidence="4" id="KW-0653">Protein transport</keyword>
<comment type="subcellular location">
    <subcellularLocation>
        <location evidence="1">Endomembrane system</location>
    </subcellularLocation>
</comment>
<proteinExistence type="inferred from homology"/>
<gene>
    <name evidence="7" type="ORF">O181_036942</name>
</gene>
<evidence type="ECO:0000313" key="8">
    <source>
        <dbReference type="Proteomes" id="UP000765509"/>
    </source>
</evidence>
<dbReference type="OrthoDB" id="10261046at2759"/>
<feature type="domain" description="AP complex mu/sigma subunit" evidence="6">
    <location>
        <begin position="133"/>
        <end position="223"/>
    </location>
</feature>
<dbReference type="AlphaFoldDB" id="A0A9Q3D818"/>
<accession>A0A9Q3D818</accession>
<evidence type="ECO:0000256" key="5">
    <source>
        <dbReference type="ARBA" id="ARBA00023136"/>
    </source>
</evidence>
<evidence type="ECO:0000256" key="3">
    <source>
        <dbReference type="ARBA" id="ARBA00022448"/>
    </source>
</evidence>
<dbReference type="GO" id="GO:0015031">
    <property type="term" value="P:protein transport"/>
    <property type="evidence" value="ECO:0007669"/>
    <property type="project" value="UniProtKB-KW"/>
</dbReference>
<dbReference type="InterPro" id="IPR016635">
    <property type="entry name" value="AP_complex_ssu"/>
</dbReference>
<keyword evidence="5" id="KW-0472">Membrane</keyword>
<comment type="similarity">
    <text evidence="2">Belongs to the adaptor complexes small subunit family.</text>
</comment>
<dbReference type="GO" id="GO:0012505">
    <property type="term" value="C:endomembrane system"/>
    <property type="evidence" value="ECO:0007669"/>
    <property type="project" value="UniProtKB-SubCell"/>
</dbReference>
<evidence type="ECO:0000256" key="2">
    <source>
        <dbReference type="ARBA" id="ARBA00006972"/>
    </source>
</evidence>
<dbReference type="Gene3D" id="3.30.450.60">
    <property type="match status" value="1"/>
</dbReference>
<evidence type="ECO:0000313" key="7">
    <source>
        <dbReference type="EMBL" id="MBW0497227.1"/>
    </source>
</evidence>
<comment type="caution">
    <text evidence="7">The sequence shown here is derived from an EMBL/GenBank/DDBJ whole genome shotgun (WGS) entry which is preliminary data.</text>
</comment>
<protein>
    <recommendedName>
        <fullName evidence="6">AP complex mu/sigma subunit domain-containing protein</fullName>
    </recommendedName>
</protein>
<organism evidence="7 8">
    <name type="scientific">Austropuccinia psidii MF-1</name>
    <dbReference type="NCBI Taxonomy" id="1389203"/>
    <lineage>
        <taxon>Eukaryota</taxon>
        <taxon>Fungi</taxon>
        <taxon>Dikarya</taxon>
        <taxon>Basidiomycota</taxon>
        <taxon>Pucciniomycotina</taxon>
        <taxon>Pucciniomycetes</taxon>
        <taxon>Pucciniales</taxon>
        <taxon>Sphaerophragmiaceae</taxon>
        <taxon>Austropuccinia</taxon>
    </lineage>
</organism>
<dbReference type="EMBL" id="AVOT02014062">
    <property type="protein sequence ID" value="MBW0497227.1"/>
    <property type="molecule type" value="Genomic_DNA"/>
</dbReference>
<evidence type="ECO:0000259" key="6">
    <source>
        <dbReference type="Pfam" id="PF01217"/>
    </source>
</evidence>
<keyword evidence="3" id="KW-0813">Transport</keyword>
<keyword evidence="8" id="KW-1185">Reference proteome</keyword>
<dbReference type="Proteomes" id="UP000765509">
    <property type="component" value="Unassembled WGS sequence"/>
</dbReference>